<protein>
    <recommendedName>
        <fullName evidence="4">MARVEL domain-containing protein</fullName>
    </recommendedName>
</protein>
<feature type="transmembrane region" description="Helical" evidence="1">
    <location>
        <begin position="52"/>
        <end position="74"/>
    </location>
</feature>
<reference evidence="2 3" key="1">
    <citation type="submission" date="2024-10" db="EMBL/GenBank/DDBJ databases">
        <authorList>
            <person name="Kim D."/>
        </authorList>
    </citation>
    <scope>NUCLEOTIDE SEQUENCE [LARGE SCALE GENOMIC DNA]</scope>
    <source>
        <strain evidence="2">BH-2024</strain>
    </source>
</reference>
<keyword evidence="3" id="KW-1185">Reference proteome</keyword>
<keyword evidence="1" id="KW-0812">Transmembrane</keyword>
<comment type="caution">
    <text evidence="2">The sequence shown here is derived from an EMBL/GenBank/DDBJ whole genome shotgun (WGS) entry which is preliminary data.</text>
</comment>
<dbReference type="EMBL" id="JBICBT010001341">
    <property type="protein sequence ID" value="KAL3072208.1"/>
    <property type="molecule type" value="Genomic_DNA"/>
</dbReference>
<organism evidence="2 3">
    <name type="scientific">Heterodera trifolii</name>
    <dbReference type="NCBI Taxonomy" id="157864"/>
    <lineage>
        <taxon>Eukaryota</taxon>
        <taxon>Metazoa</taxon>
        <taxon>Ecdysozoa</taxon>
        <taxon>Nematoda</taxon>
        <taxon>Chromadorea</taxon>
        <taxon>Rhabditida</taxon>
        <taxon>Tylenchina</taxon>
        <taxon>Tylenchomorpha</taxon>
        <taxon>Tylenchoidea</taxon>
        <taxon>Heteroderidae</taxon>
        <taxon>Heteroderinae</taxon>
        <taxon>Heterodera</taxon>
    </lineage>
</organism>
<proteinExistence type="predicted"/>
<name>A0ABD2I004_9BILA</name>
<sequence>MLFYDHHTRTCCFFNVQKCAFTFALIGFVLNLVALIPIFLPYSPTSQEKPSIYIGKCLHILFSMVLFLSIMLAYKLRKAWLYTPYLIYTGISLVLAVLGCLTYLYFLITDPQSLLDDNWRKAHPGKATDDSEARAIASAWLALMLVYLLFSGWIYSVIYRAYATQKEEEEQGIKADEIHGHHNYAGGV</sequence>
<dbReference type="Proteomes" id="UP001620626">
    <property type="component" value="Unassembled WGS sequence"/>
</dbReference>
<dbReference type="AlphaFoldDB" id="A0ABD2I004"/>
<feature type="transmembrane region" description="Helical" evidence="1">
    <location>
        <begin position="135"/>
        <end position="158"/>
    </location>
</feature>
<keyword evidence="1" id="KW-0472">Membrane</keyword>
<feature type="transmembrane region" description="Helical" evidence="1">
    <location>
        <begin position="86"/>
        <end position="108"/>
    </location>
</feature>
<evidence type="ECO:0000256" key="1">
    <source>
        <dbReference type="SAM" id="Phobius"/>
    </source>
</evidence>
<evidence type="ECO:0000313" key="2">
    <source>
        <dbReference type="EMBL" id="KAL3072208.1"/>
    </source>
</evidence>
<keyword evidence="1" id="KW-1133">Transmembrane helix</keyword>
<evidence type="ECO:0000313" key="3">
    <source>
        <dbReference type="Proteomes" id="UP001620626"/>
    </source>
</evidence>
<gene>
    <name evidence="2" type="ORF">niasHT_036701</name>
</gene>
<feature type="transmembrane region" description="Helical" evidence="1">
    <location>
        <begin position="20"/>
        <end position="40"/>
    </location>
</feature>
<evidence type="ECO:0008006" key="4">
    <source>
        <dbReference type="Google" id="ProtNLM"/>
    </source>
</evidence>
<accession>A0ABD2I004</accession>